<dbReference type="AlphaFoldDB" id="A0A2P2PBK5"/>
<protein>
    <submittedName>
        <fullName evidence="1">Uncharacterized protein</fullName>
    </submittedName>
</protein>
<sequence>MQSIPIECLSYTANTITAQKRKKTAREFSRS</sequence>
<name>A0A2P2PBK5_RHIMU</name>
<accession>A0A2P2PBK5</accession>
<organism evidence="1">
    <name type="scientific">Rhizophora mucronata</name>
    <name type="common">Asiatic mangrove</name>
    <dbReference type="NCBI Taxonomy" id="61149"/>
    <lineage>
        <taxon>Eukaryota</taxon>
        <taxon>Viridiplantae</taxon>
        <taxon>Streptophyta</taxon>
        <taxon>Embryophyta</taxon>
        <taxon>Tracheophyta</taxon>
        <taxon>Spermatophyta</taxon>
        <taxon>Magnoliopsida</taxon>
        <taxon>eudicotyledons</taxon>
        <taxon>Gunneridae</taxon>
        <taxon>Pentapetalae</taxon>
        <taxon>rosids</taxon>
        <taxon>fabids</taxon>
        <taxon>Malpighiales</taxon>
        <taxon>Rhizophoraceae</taxon>
        <taxon>Rhizophora</taxon>
    </lineage>
</organism>
<dbReference type="EMBL" id="GGEC01071623">
    <property type="protein sequence ID" value="MBX52107.1"/>
    <property type="molecule type" value="Transcribed_RNA"/>
</dbReference>
<reference evidence="1" key="1">
    <citation type="submission" date="2018-02" db="EMBL/GenBank/DDBJ databases">
        <title>Rhizophora mucronata_Transcriptome.</title>
        <authorList>
            <person name="Meera S.P."/>
            <person name="Sreeshan A."/>
            <person name="Augustine A."/>
        </authorList>
    </citation>
    <scope>NUCLEOTIDE SEQUENCE</scope>
    <source>
        <tissue evidence="1">Leaf</tissue>
    </source>
</reference>
<evidence type="ECO:0000313" key="1">
    <source>
        <dbReference type="EMBL" id="MBX52107.1"/>
    </source>
</evidence>
<proteinExistence type="predicted"/>